<gene>
    <name evidence="2" type="ORF">WJX74_005531</name>
</gene>
<proteinExistence type="predicted"/>
<evidence type="ECO:0000313" key="2">
    <source>
        <dbReference type="EMBL" id="KAK9844691.1"/>
    </source>
</evidence>
<feature type="region of interest" description="Disordered" evidence="1">
    <location>
        <begin position="275"/>
        <end position="297"/>
    </location>
</feature>
<reference evidence="2 3" key="1">
    <citation type="journal article" date="2024" name="Nat. Commun.">
        <title>Phylogenomics reveals the evolutionary origins of lichenization in chlorophyte algae.</title>
        <authorList>
            <person name="Puginier C."/>
            <person name="Libourel C."/>
            <person name="Otte J."/>
            <person name="Skaloud P."/>
            <person name="Haon M."/>
            <person name="Grisel S."/>
            <person name="Petersen M."/>
            <person name="Berrin J.G."/>
            <person name="Delaux P.M."/>
            <person name="Dal Grande F."/>
            <person name="Keller J."/>
        </authorList>
    </citation>
    <scope>NUCLEOTIDE SEQUENCE [LARGE SCALE GENOMIC DNA]</scope>
    <source>
        <strain evidence="2 3">SAG 2145</strain>
    </source>
</reference>
<organism evidence="2 3">
    <name type="scientific">Apatococcus lobatus</name>
    <dbReference type="NCBI Taxonomy" id="904363"/>
    <lineage>
        <taxon>Eukaryota</taxon>
        <taxon>Viridiplantae</taxon>
        <taxon>Chlorophyta</taxon>
        <taxon>core chlorophytes</taxon>
        <taxon>Trebouxiophyceae</taxon>
        <taxon>Chlorellales</taxon>
        <taxon>Chlorellaceae</taxon>
        <taxon>Apatococcus</taxon>
    </lineage>
</organism>
<comment type="caution">
    <text evidence="2">The sequence shown here is derived from an EMBL/GenBank/DDBJ whole genome shotgun (WGS) entry which is preliminary data.</text>
</comment>
<accession>A0AAW1SGE9</accession>
<name>A0AAW1SGE9_9CHLO</name>
<evidence type="ECO:0000256" key="1">
    <source>
        <dbReference type="SAM" id="MobiDB-lite"/>
    </source>
</evidence>
<sequence>MTKPNEAGNDWLSARRPLVLWDTFTCPPLLGLDYGSILRILQTSFSLSNRARVVAFGATDPAGSLASQGSETKPFVPRAFYQNVAQDVIQLVREHSRARIMDQSGGLIFIGSCQEVLPGMRIAKAAGCSVKLLYHEDCATGMRQLADWTCTWASFLHCCSCEAAEGQHVLHQEIIHHTLVKPQRLANFRPSMDRKGSTSSDTSSEALSASLPSLPSESFTASVTTTSPIQPSSAGLEAITVATSNDAFEAGVSIPSQHGSNARLASSRSLPAPLEARLSSSRVSSHPAPLHDAEQSSMLAAGSSCSMGGMRYLLAPAADDMSRRDISTATSTPEISPLDHLQHSLSSDESVHIDILGMADTAAEQQLLRQFVVQHLLDAPGCLSKSWPDLAGQLQVAGVALDSHDALSEGVLKLSRLRNTPESAVAVHTASQSLREACAQLSRLAGAEIEMTVCEDGFSEAQLVYIQQFKASLLQTLSARYRLLITCNPEAGRIIAQGKMFRLRGVLQHLEETIANICVRECIVGITADSFMPAGWYNHDIARRMANFLAKVIQGHEAILQRFYPVNLVLVDPDDEALLLEVHLVGPRSHIVQRASKALLSALEPWTMQVTPVDAQDIETVHSNINEHFWRCSDSLILLSKHRELVVLSKSAASVRQIQQMVLPGTSRRRGWRFAKSSSTPPKKQSPNHR</sequence>
<dbReference type="Proteomes" id="UP001438707">
    <property type="component" value="Unassembled WGS sequence"/>
</dbReference>
<feature type="compositionally biased region" description="Low complexity" evidence="1">
    <location>
        <begin position="676"/>
        <end position="690"/>
    </location>
</feature>
<feature type="region of interest" description="Disordered" evidence="1">
    <location>
        <begin position="186"/>
        <end position="216"/>
    </location>
</feature>
<dbReference type="EMBL" id="JALJOS010000001">
    <property type="protein sequence ID" value="KAK9844691.1"/>
    <property type="molecule type" value="Genomic_DNA"/>
</dbReference>
<feature type="region of interest" description="Disordered" evidence="1">
    <location>
        <begin position="671"/>
        <end position="690"/>
    </location>
</feature>
<evidence type="ECO:0000313" key="3">
    <source>
        <dbReference type="Proteomes" id="UP001438707"/>
    </source>
</evidence>
<feature type="compositionally biased region" description="Low complexity" evidence="1">
    <location>
        <begin position="197"/>
        <end position="216"/>
    </location>
</feature>
<keyword evidence="3" id="KW-1185">Reference proteome</keyword>
<protein>
    <submittedName>
        <fullName evidence="2">Uncharacterized protein</fullName>
    </submittedName>
</protein>
<dbReference type="AlphaFoldDB" id="A0AAW1SGE9"/>